<evidence type="ECO:0000313" key="2">
    <source>
        <dbReference type="Proteomes" id="UP001057402"/>
    </source>
</evidence>
<dbReference type="Proteomes" id="UP001057402">
    <property type="component" value="Chromosome 7"/>
</dbReference>
<evidence type="ECO:0000313" key="1">
    <source>
        <dbReference type="EMBL" id="KAI4339126.1"/>
    </source>
</evidence>
<dbReference type="EMBL" id="CM042886">
    <property type="protein sequence ID" value="KAI4339126.1"/>
    <property type="molecule type" value="Genomic_DNA"/>
</dbReference>
<gene>
    <name evidence="1" type="ORF">MLD38_024097</name>
</gene>
<protein>
    <submittedName>
        <fullName evidence="1">Uncharacterized protein</fullName>
    </submittedName>
</protein>
<keyword evidence="2" id="KW-1185">Reference proteome</keyword>
<sequence>MSVRLCGRPAGFLLVGGKGCPGFLGRNGSSFKSWNCGSPRRGSGPVVPLASSASVSGPLEEGLLDGGRRQGGRKVAGVDQDELVDPVILADPDSCFCEFRGLNIHHKVFDPESAAHRLFEDDGVASHMSGLSGGAKLPPMILLHGFGASVYSWNWVMKRLGQITGSKVLAFDRPAFGLTSRVSPASASHRNKDVKPLNPYSMAFSVLATLYFMDFLANQKAILVGHSAGSLVAVETYFEAPERVAALILVAPAIMAPVFASQGKKRNQSESNYQAGNEQSMAEAPNNLLSRIAGLLSRLMKNAFLGIVQIVDAMGKMISRFYKKALAALLKSALAVMLVRMAIDKFGVAAIKNAWHDPARVTEHILYGYTKPLRSKDWDRALVEYTAAMLLEASTEKPPLSKRLPEISCPVLIITGDNDRLVPSWNAEKLSQAIPGSSFEVIRNCGHLPHEEKVEEFISVVDKFLRRAFDGSNQHQLLHSVT</sequence>
<name>A0ACB9NST8_9MYRT</name>
<accession>A0ACB9NST8</accession>
<comment type="caution">
    <text evidence="1">The sequence shown here is derived from an EMBL/GenBank/DDBJ whole genome shotgun (WGS) entry which is preliminary data.</text>
</comment>
<reference evidence="2" key="1">
    <citation type="journal article" date="2023" name="Front. Plant Sci.">
        <title>Chromosomal-level genome assembly of Melastoma candidum provides insights into trichome evolution.</title>
        <authorList>
            <person name="Zhong Y."/>
            <person name="Wu W."/>
            <person name="Sun C."/>
            <person name="Zou P."/>
            <person name="Liu Y."/>
            <person name="Dai S."/>
            <person name="Zhou R."/>
        </authorList>
    </citation>
    <scope>NUCLEOTIDE SEQUENCE [LARGE SCALE GENOMIC DNA]</scope>
</reference>
<proteinExistence type="predicted"/>
<organism evidence="1 2">
    <name type="scientific">Melastoma candidum</name>
    <dbReference type="NCBI Taxonomy" id="119954"/>
    <lineage>
        <taxon>Eukaryota</taxon>
        <taxon>Viridiplantae</taxon>
        <taxon>Streptophyta</taxon>
        <taxon>Embryophyta</taxon>
        <taxon>Tracheophyta</taxon>
        <taxon>Spermatophyta</taxon>
        <taxon>Magnoliopsida</taxon>
        <taxon>eudicotyledons</taxon>
        <taxon>Gunneridae</taxon>
        <taxon>Pentapetalae</taxon>
        <taxon>rosids</taxon>
        <taxon>malvids</taxon>
        <taxon>Myrtales</taxon>
        <taxon>Melastomataceae</taxon>
        <taxon>Melastomatoideae</taxon>
        <taxon>Melastomateae</taxon>
        <taxon>Melastoma</taxon>
    </lineage>
</organism>